<dbReference type="EMBL" id="JBEHCU010008477">
    <property type="protein sequence ID" value="KAL1382789.1"/>
    <property type="molecule type" value="Genomic_DNA"/>
</dbReference>
<sequence>MGNTQASTAAGPGDGSKGSAPKLPKQTLVKGRSFMKFGKKKQLLLVDHDGTSTMAIECSSRSDVDTEDGFSHILIDGSTATTTKPPTTPASSSGQGHQNGGLSKSADSLLLAEGGITTRESEFASFETAKSFYDDE</sequence>
<dbReference type="Proteomes" id="UP001562425">
    <property type="component" value="Unassembled WGS sequence"/>
</dbReference>
<proteinExistence type="predicted"/>
<feature type="region of interest" description="Disordered" evidence="1">
    <location>
        <begin position="76"/>
        <end position="106"/>
    </location>
</feature>
<protein>
    <submittedName>
        <fullName evidence="2">Uncharacterized protein</fullName>
    </submittedName>
</protein>
<evidence type="ECO:0000256" key="1">
    <source>
        <dbReference type="SAM" id="MobiDB-lite"/>
    </source>
</evidence>
<feature type="compositionally biased region" description="Polar residues" evidence="1">
    <location>
        <begin position="94"/>
        <end position="106"/>
    </location>
</feature>
<gene>
    <name evidence="2" type="ORF">pipiens_013228</name>
</gene>
<reference evidence="2 3" key="1">
    <citation type="submission" date="2024-05" db="EMBL/GenBank/DDBJ databases">
        <title>Culex pipiens pipiens assembly and annotation.</title>
        <authorList>
            <person name="Alout H."/>
            <person name="Durand T."/>
        </authorList>
    </citation>
    <scope>NUCLEOTIDE SEQUENCE [LARGE SCALE GENOMIC DNA]</scope>
    <source>
        <strain evidence="2">HA-2024</strain>
        <tissue evidence="2">Whole body</tissue>
    </source>
</reference>
<name>A0ABD1D1V0_CULPP</name>
<organism evidence="2 3">
    <name type="scientific">Culex pipiens pipiens</name>
    <name type="common">Northern house mosquito</name>
    <dbReference type="NCBI Taxonomy" id="38569"/>
    <lineage>
        <taxon>Eukaryota</taxon>
        <taxon>Metazoa</taxon>
        <taxon>Ecdysozoa</taxon>
        <taxon>Arthropoda</taxon>
        <taxon>Hexapoda</taxon>
        <taxon>Insecta</taxon>
        <taxon>Pterygota</taxon>
        <taxon>Neoptera</taxon>
        <taxon>Endopterygota</taxon>
        <taxon>Diptera</taxon>
        <taxon>Nematocera</taxon>
        <taxon>Culicoidea</taxon>
        <taxon>Culicidae</taxon>
        <taxon>Culicinae</taxon>
        <taxon>Culicini</taxon>
        <taxon>Culex</taxon>
        <taxon>Culex</taxon>
    </lineage>
</organism>
<feature type="compositionally biased region" description="Low complexity" evidence="1">
    <location>
        <begin position="78"/>
        <end position="93"/>
    </location>
</feature>
<comment type="caution">
    <text evidence="2">The sequence shown here is derived from an EMBL/GenBank/DDBJ whole genome shotgun (WGS) entry which is preliminary data.</text>
</comment>
<dbReference type="AlphaFoldDB" id="A0ABD1D1V0"/>
<evidence type="ECO:0000313" key="2">
    <source>
        <dbReference type="EMBL" id="KAL1382789.1"/>
    </source>
</evidence>
<evidence type="ECO:0000313" key="3">
    <source>
        <dbReference type="Proteomes" id="UP001562425"/>
    </source>
</evidence>
<keyword evidence="3" id="KW-1185">Reference proteome</keyword>
<accession>A0ABD1D1V0</accession>
<feature type="region of interest" description="Disordered" evidence="1">
    <location>
        <begin position="1"/>
        <end position="27"/>
    </location>
</feature>
<feature type="non-terminal residue" evidence="2">
    <location>
        <position position="136"/>
    </location>
</feature>